<gene>
    <name evidence="3" type="ORF">RIMI_LOCUS7158302</name>
</gene>
<accession>A0ABN9LAH4</accession>
<organism evidence="3 4">
    <name type="scientific">Ranitomeya imitator</name>
    <name type="common">mimic poison frog</name>
    <dbReference type="NCBI Taxonomy" id="111125"/>
    <lineage>
        <taxon>Eukaryota</taxon>
        <taxon>Metazoa</taxon>
        <taxon>Chordata</taxon>
        <taxon>Craniata</taxon>
        <taxon>Vertebrata</taxon>
        <taxon>Euteleostomi</taxon>
        <taxon>Amphibia</taxon>
        <taxon>Batrachia</taxon>
        <taxon>Anura</taxon>
        <taxon>Neobatrachia</taxon>
        <taxon>Hyloidea</taxon>
        <taxon>Dendrobatidae</taxon>
        <taxon>Dendrobatinae</taxon>
        <taxon>Ranitomeya</taxon>
    </lineage>
</organism>
<dbReference type="PANTHER" id="PTHR46652">
    <property type="entry name" value="LEUCINE-RICH REPEAT AND IQ DOMAIN-CONTAINING PROTEIN 1-RELATED"/>
    <property type="match status" value="1"/>
</dbReference>
<evidence type="ECO:0000313" key="3">
    <source>
        <dbReference type="EMBL" id="CAJ0937353.1"/>
    </source>
</evidence>
<dbReference type="PROSITE" id="PS51450">
    <property type="entry name" value="LRR"/>
    <property type="match status" value="5"/>
</dbReference>
<protein>
    <recommendedName>
        <fullName evidence="5">Protein phosphatase 1 regulatory subunit 7</fullName>
    </recommendedName>
</protein>
<dbReference type="InterPro" id="IPR025875">
    <property type="entry name" value="Leu-rich_rpt_4"/>
</dbReference>
<dbReference type="InterPro" id="IPR050836">
    <property type="entry name" value="SDS22/Internalin_LRR"/>
</dbReference>
<comment type="caution">
    <text evidence="3">The sequence shown here is derived from an EMBL/GenBank/DDBJ whole genome shotgun (WGS) entry which is preliminary data.</text>
</comment>
<dbReference type="Proteomes" id="UP001176940">
    <property type="component" value="Unassembled WGS sequence"/>
</dbReference>
<evidence type="ECO:0008006" key="5">
    <source>
        <dbReference type="Google" id="ProtNLM"/>
    </source>
</evidence>
<keyword evidence="2" id="KW-0677">Repeat</keyword>
<dbReference type="PANTHER" id="PTHR46652:SF3">
    <property type="entry name" value="LEUCINE-RICH REPEAT-CONTAINING PROTEIN 9"/>
    <property type="match status" value="1"/>
</dbReference>
<dbReference type="SUPFAM" id="SSF52075">
    <property type="entry name" value="Outer arm dynein light chain 1"/>
    <property type="match status" value="1"/>
</dbReference>
<dbReference type="Gene3D" id="3.80.10.10">
    <property type="entry name" value="Ribonuclease Inhibitor"/>
    <property type="match status" value="2"/>
</dbReference>
<dbReference type="InterPro" id="IPR003591">
    <property type="entry name" value="Leu-rich_rpt_typical-subtyp"/>
</dbReference>
<proteinExistence type="predicted"/>
<keyword evidence="4" id="KW-1185">Reference proteome</keyword>
<evidence type="ECO:0000256" key="2">
    <source>
        <dbReference type="ARBA" id="ARBA00022737"/>
    </source>
</evidence>
<keyword evidence="1" id="KW-0433">Leucine-rich repeat</keyword>
<dbReference type="SMART" id="SM00369">
    <property type="entry name" value="LRR_TYP"/>
    <property type="match status" value="4"/>
</dbReference>
<dbReference type="Pfam" id="PF12799">
    <property type="entry name" value="LRR_4"/>
    <property type="match status" value="1"/>
</dbReference>
<evidence type="ECO:0000256" key="1">
    <source>
        <dbReference type="ARBA" id="ARBA00022614"/>
    </source>
</evidence>
<name>A0ABN9LAH4_9NEOB</name>
<evidence type="ECO:0000313" key="4">
    <source>
        <dbReference type="Proteomes" id="UP001176940"/>
    </source>
</evidence>
<reference evidence="3" key="1">
    <citation type="submission" date="2023-07" db="EMBL/GenBank/DDBJ databases">
        <authorList>
            <person name="Stuckert A."/>
        </authorList>
    </citation>
    <scope>NUCLEOTIDE SEQUENCE</scope>
</reference>
<sequence>MIGSEKRILRFTLYCKLMGNCCGSAAVKSAADPQQNPQSVNVASGILDLSFNLLKRIEGFDSLSQLRRLYLVNNKISRIENLGSMTQLRLLELGSNRIREIENLDMLRDLDSLFLGKNKITKLQNMETLSNLTVLSVQSNRLLKIEGLQSLVNLRELYLSDNGIQVLEGLENNDGNQGKYRVTKRGPALSYPMFTLVTGIVGRWRAVCVTALQRPNSDATAIRIVVGIAAASLNVKGP</sequence>
<dbReference type="EMBL" id="CAUEEQ010013356">
    <property type="protein sequence ID" value="CAJ0937353.1"/>
    <property type="molecule type" value="Genomic_DNA"/>
</dbReference>
<dbReference type="InterPro" id="IPR001611">
    <property type="entry name" value="Leu-rich_rpt"/>
</dbReference>
<dbReference type="SMART" id="SM00365">
    <property type="entry name" value="LRR_SD22"/>
    <property type="match status" value="6"/>
</dbReference>
<dbReference type="InterPro" id="IPR032675">
    <property type="entry name" value="LRR_dom_sf"/>
</dbReference>